<dbReference type="AlphaFoldDB" id="B9Z2L0"/>
<dbReference type="Proteomes" id="UP000003165">
    <property type="component" value="Unassembled WGS sequence"/>
</dbReference>
<evidence type="ECO:0000313" key="10">
    <source>
        <dbReference type="Proteomes" id="UP000003165"/>
    </source>
</evidence>
<dbReference type="PANTHER" id="PTHR35093">
    <property type="entry name" value="OUTER MEMBRANE PROTEIN NMB0088-RELATED"/>
    <property type="match status" value="1"/>
</dbReference>
<evidence type="ECO:0000256" key="7">
    <source>
        <dbReference type="ARBA" id="ARBA00023237"/>
    </source>
</evidence>
<dbReference type="eggNOG" id="COG2067">
    <property type="taxonomic scope" value="Bacteria"/>
</dbReference>
<proteinExistence type="inferred from homology"/>
<keyword evidence="3" id="KW-1134">Transmembrane beta strand</keyword>
<evidence type="ECO:0000256" key="4">
    <source>
        <dbReference type="ARBA" id="ARBA00022692"/>
    </source>
</evidence>
<evidence type="ECO:0000256" key="5">
    <source>
        <dbReference type="ARBA" id="ARBA00022729"/>
    </source>
</evidence>
<reference evidence="9 10" key="1">
    <citation type="submission" date="2009-02" db="EMBL/GenBank/DDBJ databases">
        <title>Sequencing of the draft genome and assembly of Lutiella nitroferrum 2002.</title>
        <authorList>
            <consortium name="US DOE Joint Genome Institute (JGI-PGF)"/>
            <person name="Lucas S."/>
            <person name="Copeland A."/>
            <person name="Lapidus A."/>
            <person name="Glavina del Rio T."/>
            <person name="Tice H."/>
            <person name="Bruce D."/>
            <person name="Goodwin L."/>
            <person name="Pitluck S."/>
            <person name="Larimer F."/>
            <person name="Land M.L."/>
            <person name="Hauser L."/>
            <person name="Coates J.D."/>
        </authorList>
    </citation>
    <scope>NUCLEOTIDE SEQUENCE [LARGE SCALE GENOMIC DNA]</scope>
    <source>
        <strain evidence="9 10">2002</strain>
    </source>
</reference>
<keyword evidence="4" id="KW-0812">Transmembrane</keyword>
<dbReference type="Pfam" id="PF03349">
    <property type="entry name" value="Toluene_X"/>
    <property type="match status" value="1"/>
</dbReference>
<dbReference type="GO" id="GO:0009279">
    <property type="term" value="C:cell outer membrane"/>
    <property type="evidence" value="ECO:0007669"/>
    <property type="project" value="UniProtKB-SubCell"/>
</dbReference>
<evidence type="ECO:0000256" key="6">
    <source>
        <dbReference type="ARBA" id="ARBA00023136"/>
    </source>
</evidence>
<protein>
    <submittedName>
        <fullName evidence="9">Membrane protein involved in aromatic hydrocarbon degradation</fullName>
    </submittedName>
</protein>
<dbReference type="SUPFAM" id="SSF56935">
    <property type="entry name" value="Porins"/>
    <property type="match status" value="1"/>
</dbReference>
<feature type="chain" id="PRO_5002893549" evidence="8">
    <location>
        <begin position="26"/>
        <end position="486"/>
    </location>
</feature>
<name>B9Z2L0_9NEIS</name>
<organism evidence="9 10">
    <name type="scientific">Pseudogulbenkiania ferrooxidans 2002</name>
    <dbReference type="NCBI Taxonomy" id="279714"/>
    <lineage>
        <taxon>Bacteria</taxon>
        <taxon>Pseudomonadati</taxon>
        <taxon>Pseudomonadota</taxon>
        <taxon>Betaproteobacteria</taxon>
        <taxon>Neisseriales</taxon>
        <taxon>Chromobacteriaceae</taxon>
        <taxon>Pseudogulbenkiania</taxon>
    </lineage>
</organism>
<keyword evidence="5 8" id="KW-0732">Signal</keyword>
<dbReference type="PANTHER" id="PTHR35093:SF8">
    <property type="entry name" value="OUTER MEMBRANE PROTEIN NMB0088-RELATED"/>
    <property type="match status" value="1"/>
</dbReference>
<evidence type="ECO:0000256" key="3">
    <source>
        <dbReference type="ARBA" id="ARBA00022452"/>
    </source>
</evidence>
<evidence type="ECO:0000256" key="8">
    <source>
        <dbReference type="SAM" id="SignalP"/>
    </source>
</evidence>
<comment type="caution">
    <text evidence="9">The sequence shown here is derived from an EMBL/GenBank/DDBJ whole genome shotgun (WGS) entry which is preliminary data.</text>
</comment>
<dbReference type="InterPro" id="IPR005017">
    <property type="entry name" value="OMPP1/FadL/TodX"/>
</dbReference>
<comment type="subcellular location">
    <subcellularLocation>
        <location evidence="1">Cell outer membrane</location>
        <topology evidence="1">Multi-pass membrane protein</topology>
    </subcellularLocation>
</comment>
<keyword evidence="6" id="KW-0472">Membrane</keyword>
<feature type="signal peptide" evidence="8">
    <location>
        <begin position="1"/>
        <end position="25"/>
    </location>
</feature>
<sequence length="486" mass="52364" precursor="true">MKLKSLSLSVMVGLTFGLPVPAAMASGYHFGSQSVSAQGTSHANSAEAADASVLFYNPAGMSLLDGTQFAGGLTFVIPDSSYTDHGSTNYLGQSTGSGNGGTYAPDLVVAPSFYLTHQLNDRVHIGLGIFVPYGAKLDYGSNWAGRYSLEKIDMKTININPSISFKLDDRQSLGFGVSAQYMDAELVQGADAKTGVALLAAKRLGLSPTSPIVQGALASYGISGDGTGTVNGDDWGFGWNVGYMFKLDDRTRFGLAYRSKVNHTLKGTWDWDFSNVTGAVPNAILTGLPVPGSTSVATLAGMEHPDSNSTVKVVTPESASANFFHELNDKIDVMGDLTWTRHSRLNEIRIQQSTVNGVAQGDLVINQQWKNTYKLSLGMNYHYSDNLLLRTGVAYDQSPVKNDNLRHPALPDSDRYWFSVGANYKLNKQSSVDLAYSYVYFKDGNMNYTDSCNPAGGASCTGNGETTKGEYKTNLQIVGVQYNYHF</sequence>
<accession>B9Z2L0</accession>
<dbReference type="EMBL" id="ACIS01000004">
    <property type="protein sequence ID" value="EEG08813.1"/>
    <property type="molecule type" value="Genomic_DNA"/>
</dbReference>
<keyword evidence="7" id="KW-0998">Cell outer membrane</keyword>
<dbReference type="RefSeq" id="WP_008953593.1">
    <property type="nucleotide sequence ID" value="NZ_ACIS01000004.1"/>
</dbReference>
<evidence type="ECO:0000313" key="9">
    <source>
        <dbReference type="EMBL" id="EEG08813.1"/>
    </source>
</evidence>
<keyword evidence="10" id="KW-1185">Reference proteome</keyword>
<dbReference type="Gene3D" id="2.40.160.60">
    <property type="entry name" value="Outer membrane protein transport protein (OMPP1/FadL/TodX)"/>
    <property type="match status" value="1"/>
</dbReference>
<comment type="similarity">
    <text evidence="2">Belongs to the OmpP1/FadL family.</text>
</comment>
<evidence type="ECO:0000256" key="2">
    <source>
        <dbReference type="ARBA" id="ARBA00008163"/>
    </source>
</evidence>
<gene>
    <name evidence="9" type="ORF">FuraDRAFT_1573</name>
</gene>
<evidence type="ECO:0000256" key="1">
    <source>
        <dbReference type="ARBA" id="ARBA00004571"/>
    </source>
</evidence>
<dbReference type="GO" id="GO:0015483">
    <property type="term" value="F:long-chain fatty acid transporting porin activity"/>
    <property type="evidence" value="ECO:0007669"/>
    <property type="project" value="TreeGrafter"/>
</dbReference>